<reference evidence="3" key="1">
    <citation type="submission" date="2016-11" db="UniProtKB">
        <authorList>
            <consortium name="WormBaseParasite"/>
        </authorList>
    </citation>
    <scope>IDENTIFICATION</scope>
</reference>
<feature type="region of interest" description="Disordered" evidence="1">
    <location>
        <begin position="98"/>
        <end position="125"/>
    </location>
</feature>
<evidence type="ECO:0000313" key="2">
    <source>
        <dbReference type="Proteomes" id="UP000095287"/>
    </source>
</evidence>
<organism evidence="2 3">
    <name type="scientific">Steinernema glaseri</name>
    <dbReference type="NCBI Taxonomy" id="37863"/>
    <lineage>
        <taxon>Eukaryota</taxon>
        <taxon>Metazoa</taxon>
        <taxon>Ecdysozoa</taxon>
        <taxon>Nematoda</taxon>
        <taxon>Chromadorea</taxon>
        <taxon>Rhabditida</taxon>
        <taxon>Tylenchina</taxon>
        <taxon>Panagrolaimomorpha</taxon>
        <taxon>Strongyloidoidea</taxon>
        <taxon>Steinernematidae</taxon>
        <taxon>Steinernema</taxon>
    </lineage>
</organism>
<accession>A0A1I8AKA7</accession>
<dbReference type="Proteomes" id="UP000095287">
    <property type="component" value="Unplaced"/>
</dbReference>
<evidence type="ECO:0000256" key="1">
    <source>
        <dbReference type="SAM" id="MobiDB-lite"/>
    </source>
</evidence>
<feature type="region of interest" description="Disordered" evidence="1">
    <location>
        <begin position="445"/>
        <end position="465"/>
    </location>
</feature>
<dbReference type="WBParaSite" id="L893_g6614.t2">
    <property type="protein sequence ID" value="L893_g6614.t2"/>
    <property type="gene ID" value="L893_g6614"/>
</dbReference>
<protein>
    <submittedName>
        <fullName evidence="3">Nuclear cap-binding protein subunit 3</fullName>
    </submittedName>
</protein>
<keyword evidence="2" id="KW-1185">Reference proteome</keyword>
<name>A0A1I8AKA7_9BILA</name>
<proteinExistence type="predicted"/>
<feature type="compositionally biased region" description="Basic and acidic residues" evidence="1">
    <location>
        <begin position="390"/>
        <end position="400"/>
    </location>
</feature>
<evidence type="ECO:0000313" key="3">
    <source>
        <dbReference type="WBParaSite" id="L893_g6614.t2"/>
    </source>
</evidence>
<dbReference type="AlphaFoldDB" id="A0A1I8AKA7"/>
<sequence>MSQISFHSKPKSHRAIVAPTSNTLHSPVGTVKFNCVCGCPCEAVPQFCISALVSYVICFRILKLSFLREAMEDDGIAFDLDKEQELLEQCREEFERKEAELMKSRPLKRKTQSPPPGPSKISDTLRNRLSSAQQFGIDISERLGRARQHGDDELEDLYESLGVDHSNPLLQLQAVVVKSVKAKMADYQVERVFAEFKPESVEPINDHTWAVTFKGDDICASMALAMSKTMKRVRLEKQPEEGEVVEHSDEEEGLVAEEDGDDVYINKRDESASGKQSDYVEVDVEKMKLPSGKWRVVTKHVPPKAMLIFRFASVKDLRNAKENKAARRNQTHKDKDGFVYNWNSTNEKCRPGLNIFDKEGNELDWDYEHDTRFYSDEKAVKDVSAPPTKRSKDDEFRRKDDDGLSFLKNKKIKTKGRGSVRFGGSLELDKIENSNPVRKMVSESVEIGDFTGDIHPDPTPQPWDR</sequence>
<feature type="region of interest" description="Disordered" evidence="1">
    <location>
        <begin position="379"/>
        <end position="400"/>
    </location>
</feature>